<feature type="domain" description="OmpR/PhoB-type" evidence="3">
    <location>
        <begin position="118"/>
        <end position="222"/>
    </location>
</feature>
<dbReference type="Gene3D" id="1.10.10.10">
    <property type="entry name" value="Winged helix-like DNA-binding domain superfamily/Winged helix DNA-binding domain"/>
    <property type="match status" value="1"/>
</dbReference>
<dbReference type="GO" id="GO:0000160">
    <property type="term" value="P:phosphorelay signal transduction system"/>
    <property type="evidence" value="ECO:0007669"/>
    <property type="project" value="InterPro"/>
</dbReference>
<dbReference type="Pfam" id="PF00486">
    <property type="entry name" value="Trans_reg_C"/>
    <property type="match status" value="1"/>
</dbReference>
<gene>
    <name evidence="4" type="ORF">SAMN05216178_5544</name>
</gene>
<evidence type="ECO:0000256" key="1">
    <source>
        <dbReference type="ARBA" id="ARBA00023125"/>
    </source>
</evidence>
<dbReference type="EMBL" id="FNTJ01000002">
    <property type="protein sequence ID" value="SEC95549.1"/>
    <property type="molecule type" value="Genomic_DNA"/>
</dbReference>
<keyword evidence="5" id="KW-1185">Reference proteome</keyword>
<dbReference type="PROSITE" id="PS51257">
    <property type="entry name" value="PROKAR_LIPOPROTEIN"/>
    <property type="match status" value="1"/>
</dbReference>
<dbReference type="SUPFAM" id="SSF52172">
    <property type="entry name" value="CheY-like"/>
    <property type="match status" value="1"/>
</dbReference>
<dbReference type="Gene3D" id="3.40.50.2300">
    <property type="match status" value="1"/>
</dbReference>
<dbReference type="Proteomes" id="UP000198982">
    <property type="component" value="Unassembled WGS sequence"/>
</dbReference>
<dbReference type="GO" id="GO:0006355">
    <property type="term" value="P:regulation of DNA-templated transcription"/>
    <property type="evidence" value="ECO:0007669"/>
    <property type="project" value="InterPro"/>
</dbReference>
<dbReference type="CDD" id="cd00383">
    <property type="entry name" value="trans_reg_C"/>
    <property type="match status" value="1"/>
</dbReference>
<evidence type="ECO:0000313" key="4">
    <source>
        <dbReference type="EMBL" id="SEC95549.1"/>
    </source>
</evidence>
<dbReference type="InterPro" id="IPR011006">
    <property type="entry name" value="CheY-like_superfamily"/>
</dbReference>
<feature type="DNA-binding region" description="OmpR/PhoB-type" evidence="2">
    <location>
        <begin position="118"/>
        <end position="222"/>
    </location>
</feature>
<reference evidence="5" key="1">
    <citation type="submission" date="2016-10" db="EMBL/GenBank/DDBJ databases">
        <authorList>
            <person name="Varghese N."/>
            <person name="Submissions S."/>
        </authorList>
    </citation>
    <scope>NUCLEOTIDE SEQUENCE [LARGE SCALE GENOMIC DNA]</scope>
    <source>
        <strain evidence="5">DSM 9751</strain>
    </source>
</reference>
<dbReference type="RefSeq" id="WP_167365714.1">
    <property type="nucleotide sequence ID" value="NZ_FNTJ01000002.1"/>
</dbReference>
<evidence type="ECO:0000259" key="3">
    <source>
        <dbReference type="PROSITE" id="PS51755"/>
    </source>
</evidence>
<dbReference type="SUPFAM" id="SSF46894">
    <property type="entry name" value="C-terminal effector domain of the bipartite response regulators"/>
    <property type="match status" value="1"/>
</dbReference>
<dbReference type="GO" id="GO:0003677">
    <property type="term" value="F:DNA binding"/>
    <property type="evidence" value="ECO:0007669"/>
    <property type="project" value="UniProtKB-UniRule"/>
</dbReference>
<proteinExistence type="predicted"/>
<accession>A0A1H4WQG5</accession>
<dbReference type="InterPro" id="IPR001867">
    <property type="entry name" value="OmpR/PhoB-type_DNA-bd"/>
</dbReference>
<keyword evidence="1 2" id="KW-0238">DNA-binding</keyword>
<sequence>MRLMVIEATPGSLGSAGSACYSTAHRLFMIDRLHLQDVDIALFAPHIILLQVLVEDGLELALIRRIRRLWPDIGLILVTEPTPLKQHLQGYALGADYCLASPIVDVELKAVSGALMRRVSMHIGPDGDCWVLDVQDRRLIAPDGRQVELSRTECRVLQCMQQAPKSIASRRQLVEVLGEDYLSYDERRLEAIFSRLRRKISLSTGLPAPILSLRNQGYAFSASLLQHR</sequence>
<organism evidence="4 5">
    <name type="scientific">Pseudomonas saponiphila</name>
    <dbReference type="NCBI Taxonomy" id="556534"/>
    <lineage>
        <taxon>Bacteria</taxon>
        <taxon>Pseudomonadati</taxon>
        <taxon>Pseudomonadota</taxon>
        <taxon>Gammaproteobacteria</taxon>
        <taxon>Pseudomonadales</taxon>
        <taxon>Pseudomonadaceae</taxon>
        <taxon>Pseudomonas</taxon>
    </lineage>
</organism>
<dbReference type="SMART" id="SM00862">
    <property type="entry name" value="Trans_reg_C"/>
    <property type="match status" value="1"/>
</dbReference>
<evidence type="ECO:0000256" key="2">
    <source>
        <dbReference type="PROSITE-ProRule" id="PRU01091"/>
    </source>
</evidence>
<dbReference type="PROSITE" id="PS51755">
    <property type="entry name" value="OMPR_PHOB"/>
    <property type="match status" value="1"/>
</dbReference>
<dbReference type="AlphaFoldDB" id="A0A1H4WQG5"/>
<dbReference type="InterPro" id="IPR036388">
    <property type="entry name" value="WH-like_DNA-bd_sf"/>
</dbReference>
<name>A0A1H4WQG5_9PSED</name>
<evidence type="ECO:0000313" key="5">
    <source>
        <dbReference type="Proteomes" id="UP000198982"/>
    </source>
</evidence>
<dbReference type="InterPro" id="IPR016032">
    <property type="entry name" value="Sig_transdc_resp-reg_C-effctor"/>
</dbReference>
<protein>
    <submittedName>
        <fullName evidence="4">DNA-binding response regulator, OmpR family, contains REC and winged-helix (WHTH) domain</fullName>
    </submittedName>
</protein>